<evidence type="ECO:0000256" key="1">
    <source>
        <dbReference type="ARBA" id="ARBA00004141"/>
    </source>
</evidence>
<keyword evidence="6 7" id="KW-0472">Membrane</keyword>
<evidence type="ECO:0000259" key="8">
    <source>
        <dbReference type="Pfam" id="PF00324"/>
    </source>
</evidence>
<name>A0A3F3GSN3_9LACO</name>
<gene>
    <name evidence="9" type="ORF">FPFC_020230</name>
</gene>
<dbReference type="PANTHER" id="PTHR43495:SF1">
    <property type="entry name" value="L-ASPARAGINE PERMEASE"/>
    <property type="match status" value="1"/>
</dbReference>
<keyword evidence="3 7" id="KW-0812">Transmembrane</keyword>
<keyword evidence="2" id="KW-0813">Transport</keyword>
<proteinExistence type="predicted"/>
<dbReference type="GO" id="GO:0016020">
    <property type="term" value="C:membrane"/>
    <property type="evidence" value="ECO:0007669"/>
    <property type="project" value="UniProtKB-SubCell"/>
</dbReference>
<dbReference type="InterPro" id="IPR004841">
    <property type="entry name" value="AA-permease/SLC12A_dom"/>
</dbReference>
<feature type="transmembrane region" description="Helical" evidence="7">
    <location>
        <begin position="44"/>
        <end position="64"/>
    </location>
</feature>
<dbReference type="Gene3D" id="1.20.1740.10">
    <property type="entry name" value="Amino acid/polyamine transporter I"/>
    <property type="match status" value="1"/>
</dbReference>
<dbReference type="PANTHER" id="PTHR43495">
    <property type="entry name" value="GABA PERMEASE"/>
    <property type="match status" value="1"/>
</dbReference>
<reference evidence="9 10" key="1">
    <citation type="journal article" date="2015" name="BMC Genomics">
        <title>Comparative genomics of Fructobacillus spp. and Leuconostoc spp. reveals niche-specific evolution of Fructobacillus spp.</title>
        <authorList>
            <person name="Endo A."/>
            <person name="Tanizawa Y."/>
            <person name="Tanaka N."/>
            <person name="Maeno S."/>
            <person name="Kumar H."/>
            <person name="Shiwa Y."/>
            <person name="Okada S."/>
            <person name="Yoshikawa H."/>
            <person name="Dicks L."/>
            <person name="Nakagawa J."/>
            <person name="Arita M."/>
        </authorList>
    </citation>
    <scope>NUCLEOTIDE SEQUENCE [LARGE SCALE GENOMIC DNA]</scope>
    <source>
        <strain evidence="9 10">DSM 15468</strain>
    </source>
</reference>
<organism evidence="9 10">
    <name type="scientific">Fructobacillus pseudoficulneus</name>
    <dbReference type="NCBI Taxonomy" id="220714"/>
    <lineage>
        <taxon>Bacteria</taxon>
        <taxon>Bacillati</taxon>
        <taxon>Bacillota</taxon>
        <taxon>Bacilli</taxon>
        <taxon>Lactobacillales</taxon>
        <taxon>Lactobacillaceae</taxon>
        <taxon>Fructobacillus</taxon>
    </lineage>
</organism>
<keyword evidence="4" id="KW-0029">Amino-acid transport</keyword>
<feature type="transmembrane region" description="Helical" evidence="7">
    <location>
        <begin position="17"/>
        <end position="38"/>
    </location>
</feature>
<dbReference type="GO" id="GO:0055085">
    <property type="term" value="P:transmembrane transport"/>
    <property type="evidence" value="ECO:0007669"/>
    <property type="project" value="InterPro"/>
</dbReference>
<keyword evidence="10" id="KW-1185">Reference proteome</keyword>
<dbReference type="AlphaFoldDB" id="A0A3F3GSN3"/>
<protein>
    <submittedName>
        <fullName evidence="9">Amino acid transporter</fullName>
    </submittedName>
</protein>
<evidence type="ECO:0000256" key="3">
    <source>
        <dbReference type="ARBA" id="ARBA00022692"/>
    </source>
</evidence>
<evidence type="ECO:0000313" key="10">
    <source>
        <dbReference type="Proteomes" id="UP000061227"/>
    </source>
</evidence>
<evidence type="ECO:0000256" key="4">
    <source>
        <dbReference type="ARBA" id="ARBA00022970"/>
    </source>
</evidence>
<evidence type="ECO:0000256" key="2">
    <source>
        <dbReference type="ARBA" id="ARBA00022448"/>
    </source>
</evidence>
<keyword evidence="5 7" id="KW-1133">Transmembrane helix</keyword>
<dbReference type="GO" id="GO:0006865">
    <property type="term" value="P:amino acid transport"/>
    <property type="evidence" value="ECO:0007669"/>
    <property type="project" value="UniProtKB-KW"/>
</dbReference>
<sequence length="70" mass="7230">MNTEQSGFARTLSHRHVAMIALGGTIGTGLFLGAGSSIHKAGPAILLVYIITGLFVFAMMRALGGTVGLR</sequence>
<accession>A0A3F3GSN3</accession>
<evidence type="ECO:0000313" key="9">
    <source>
        <dbReference type="EMBL" id="GAP02576.1"/>
    </source>
</evidence>
<evidence type="ECO:0000256" key="5">
    <source>
        <dbReference type="ARBA" id="ARBA00022989"/>
    </source>
</evidence>
<dbReference type="Pfam" id="PF00324">
    <property type="entry name" value="AA_permease"/>
    <property type="match status" value="1"/>
</dbReference>
<evidence type="ECO:0000256" key="7">
    <source>
        <dbReference type="SAM" id="Phobius"/>
    </source>
</evidence>
<feature type="domain" description="Amino acid permease/ SLC12A" evidence="8">
    <location>
        <begin position="16"/>
        <end position="64"/>
    </location>
</feature>
<evidence type="ECO:0000256" key="6">
    <source>
        <dbReference type="ARBA" id="ARBA00023136"/>
    </source>
</evidence>
<dbReference type="EMBL" id="DF968064">
    <property type="protein sequence ID" value="GAP02576.1"/>
    <property type="molecule type" value="Genomic_DNA"/>
</dbReference>
<dbReference type="Proteomes" id="UP000061227">
    <property type="component" value="Unassembled WGS sequence"/>
</dbReference>
<comment type="subcellular location">
    <subcellularLocation>
        <location evidence="1">Membrane</location>
        <topology evidence="1">Multi-pass membrane protein</topology>
    </subcellularLocation>
</comment>